<dbReference type="InterPro" id="IPR016181">
    <property type="entry name" value="Acyl_CoA_acyltransferase"/>
</dbReference>
<dbReference type="Gene3D" id="3.40.630.30">
    <property type="match status" value="1"/>
</dbReference>
<dbReference type="InterPro" id="IPR038740">
    <property type="entry name" value="BioF2-like_GNAT_dom"/>
</dbReference>
<dbReference type="RefSeq" id="WP_184813483.1">
    <property type="nucleotide sequence ID" value="NZ_JACHJQ010000006.1"/>
</dbReference>
<protein>
    <recommendedName>
        <fullName evidence="1">BioF2-like acetyltransferase domain-containing protein</fullName>
    </recommendedName>
</protein>
<keyword evidence="3" id="KW-1185">Reference proteome</keyword>
<comment type="caution">
    <text evidence="2">The sequence shown here is derived from an EMBL/GenBank/DDBJ whole genome shotgun (WGS) entry which is preliminary data.</text>
</comment>
<organism evidence="2 3">
    <name type="scientific">Actinophytocola algeriensis</name>
    <dbReference type="NCBI Taxonomy" id="1768010"/>
    <lineage>
        <taxon>Bacteria</taxon>
        <taxon>Bacillati</taxon>
        <taxon>Actinomycetota</taxon>
        <taxon>Actinomycetes</taxon>
        <taxon>Pseudonocardiales</taxon>
        <taxon>Pseudonocardiaceae</taxon>
    </lineage>
</organism>
<accession>A0A7W7Q995</accession>
<reference evidence="2 3" key="1">
    <citation type="submission" date="2020-08" db="EMBL/GenBank/DDBJ databases">
        <title>Genomic Encyclopedia of Type Strains, Phase III (KMG-III): the genomes of soil and plant-associated and newly described type strains.</title>
        <authorList>
            <person name="Whitman W."/>
        </authorList>
    </citation>
    <scope>NUCLEOTIDE SEQUENCE [LARGE SCALE GENOMIC DNA]</scope>
    <source>
        <strain evidence="2 3">CECT 8960</strain>
    </source>
</reference>
<gene>
    <name evidence="2" type="ORF">FHR82_005628</name>
</gene>
<evidence type="ECO:0000313" key="3">
    <source>
        <dbReference type="Proteomes" id="UP000520767"/>
    </source>
</evidence>
<sequence>MTAAQNFDTQSFPRTVFDTDEWRDVWARATIERQRIVDPGRPPRYLLEHSPFWQGYEDDAGVEAVWDRPVLTIGSVYSVYGPAYLADDRAAVGTLVDEAIAEARDLDAAGVLVFNLPPEAAAQWAIARPPDVFARLDTAYYKNPGSGPDPVMGFVPKNKRTDWRRRWRRATEKGVKLVEETGAAALAQLDRTLELNNGSAVKHGWPLLYDRPTLEAALTSPHGCLFRAEWEGQTISTIVSLEYDRRLYLWAAGTDPAVYSEISPYPFMLYEILAQGVERGWDVVEFGRGNDRFKRQHGFSGNHLWSLWYAARPGEAEVYGPRLTALHNGMAEVAGYPGLAQRP</sequence>
<dbReference type="Pfam" id="PF13480">
    <property type="entry name" value="Acetyltransf_6"/>
    <property type="match status" value="1"/>
</dbReference>
<evidence type="ECO:0000313" key="2">
    <source>
        <dbReference type="EMBL" id="MBB4909370.1"/>
    </source>
</evidence>
<feature type="domain" description="BioF2-like acetyltransferase" evidence="1">
    <location>
        <begin position="158"/>
        <end position="295"/>
    </location>
</feature>
<proteinExistence type="predicted"/>
<dbReference type="Proteomes" id="UP000520767">
    <property type="component" value="Unassembled WGS sequence"/>
</dbReference>
<dbReference type="AlphaFoldDB" id="A0A7W7Q995"/>
<dbReference type="EMBL" id="JACHJQ010000006">
    <property type="protein sequence ID" value="MBB4909370.1"/>
    <property type="molecule type" value="Genomic_DNA"/>
</dbReference>
<evidence type="ECO:0000259" key="1">
    <source>
        <dbReference type="Pfam" id="PF13480"/>
    </source>
</evidence>
<dbReference type="SUPFAM" id="SSF55729">
    <property type="entry name" value="Acyl-CoA N-acyltransferases (Nat)"/>
    <property type="match status" value="1"/>
</dbReference>
<name>A0A7W7Q995_9PSEU</name>